<organism evidence="1">
    <name type="scientific">marine metagenome</name>
    <dbReference type="NCBI Taxonomy" id="408172"/>
    <lineage>
        <taxon>unclassified sequences</taxon>
        <taxon>metagenomes</taxon>
        <taxon>ecological metagenomes</taxon>
    </lineage>
</organism>
<gene>
    <name evidence="1" type="ORF">METZ01_LOCUS201521</name>
</gene>
<protein>
    <submittedName>
        <fullName evidence="1">Uncharacterized protein</fullName>
    </submittedName>
</protein>
<reference evidence="1" key="1">
    <citation type="submission" date="2018-05" db="EMBL/GenBank/DDBJ databases">
        <authorList>
            <person name="Lanie J.A."/>
            <person name="Ng W.-L."/>
            <person name="Kazmierczak K.M."/>
            <person name="Andrzejewski T.M."/>
            <person name="Davidsen T.M."/>
            <person name="Wayne K.J."/>
            <person name="Tettelin H."/>
            <person name="Glass J.I."/>
            <person name="Rusch D."/>
            <person name="Podicherti R."/>
            <person name="Tsui H.-C.T."/>
            <person name="Winkler M.E."/>
        </authorList>
    </citation>
    <scope>NUCLEOTIDE SEQUENCE</scope>
</reference>
<evidence type="ECO:0000313" key="1">
    <source>
        <dbReference type="EMBL" id="SVB48667.1"/>
    </source>
</evidence>
<dbReference type="EMBL" id="UINC01043932">
    <property type="protein sequence ID" value="SVB48667.1"/>
    <property type="molecule type" value="Genomic_DNA"/>
</dbReference>
<feature type="non-terminal residue" evidence="1">
    <location>
        <position position="43"/>
    </location>
</feature>
<dbReference type="AlphaFoldDB" id="A0A382EFL9"/>
<proteinExistence type="predicted"/>
<sequence length="43" mass="4889">MNCRSLFSSGFKIFNCTFELIQFSLRLSTDVSSFGLGLLTFFL</sequence>
<name>A0A382EFL9_9ZZZZ</name>
<accession>A0A382EFL9</accession>